<keyword evidence="3" id="KW-1185">Reference proteome</keyword>
<dbReference type="Proteomes" id="UP000266673">
    <property type="component" value="Unassembled WGS sequence"/>
</dbReference>
<evidence type="ECO:0000313" key="2">
    <source>
        <dbReference type="EMBL" id="RIB27970.1"/>
    </source>
</evidence>
<name>A0A397VZM8_9GLOM</name>
<organism evidence="2 3">
    <name type="scientific">Gigaspora rosea</name>
    <dbReference type="NCBI Taxonomy" id="44941"/>
    <lineage>
        <taxon>Eukaryota</taxon>
        <taxon>Fungi</taxon>
        <taxon>Fungi incertae sedis</taxon>
        <taxon>Mucoromycota</taxon>
        <taxon>Glomeromycotina</taxon>
        <taxon>Glomeromycetes</taxon>
        <taxon>Diversisporales</taxon>
        <taxon>Gigasporaceae</taxon>
        <taxon>Gigaspora</taxon>
    </lineage>
</organism>
<proteinExistence type="predicted"/>
<dbReference type="OrthoDB" id="2425056at2759"/>
<sequence length="410" mass="46891">MSSQVISLLSFHLNACPICVSYLVCVKTYGNGCSCPPMDLHWKCKRGSDHKLDFFSKHITRAGANKKKVKYDQKFVDWLKRNVTLVEITKNQDFINICRKSKGNSTEVVETIDLTHKELLEPLGCSSTMNFLELDLHEVTSNKVTKLEVIKEPMITFVTLVCYDRFEKAHKKLDRALAIPYNLDNIKNIEEEIYLIHFLNNEGIVAFVAEIKNKKIFNYAFTKIKNNESNKANKKICNLPSCDTHIQRCLISEDGRHLKLDDDLVTLCARAIYRCPISKRLSNTLLNEANTIDITSTSIADSYLSTIDSTSTIVSSTIMTKLYFTRKYQNTSTTSQITILFEGFVCYSSCHLIAEVCVMVYRKKTPKNQIGGYAIHKKKTPFKYNIYVTKNMTFNDLLVYIFPNGPPNKK</sequence>
<gene>
    <name evidence="2" type="ORF">C2G38_2239777</name>
</gene>
<protein>
    <submittedName>
        <fullName evidence="2">Uncharacterized protein</fullName>
    </submittedName>
</protein>
<accession>A0A397VZM8</accession>
<evidence type="ECO:0000313" key="3">
    <source>
        <dbReference type="Proteomes" id="UP000266673"/>
    </source>
</evidence>
<feature type="chain" id="PRO_5017254855" evidence="1">
    <location>
        <begin position="22"/>
        <end position="410"/>
    </location>
</feature>
<keyword evidence="1" id="KW-0732">Signal</keyword>
<evidence type="ECO:0000256" key="1">
    <source>
        <dbReference type="SAM" id="SignalP"/>
    </source>
</evidence>
<dbReference type="EMBL" id="QKWP01000081">
    <property type="protein sequence ID" value="RIB27970.1"/>
    <property type="molecule type" value="Genomic_DNA"/>
</dbReference>
<feature type="signal peptide" evidence="1">
    <location>
        <begin position="1"/>
        <end position="21"/>
    </location>
</feature>
<dbReference type="AlphaFoldDB" id="A0A397VZM8"/>
<reference evidence="2 3" key="1">
    <citation type="submission" date="2018-06" db="EMBL/GenBank/DDBJ databases">
        <title>Comparative genomics reveals the genomic features of Rhizophagus irregularis, R. cerebriforme, R. diaphanum and Gigaspora rosea, and their symbiotic lifestyle signature.</title>
        <authorList>
            <person name="Morin E."/>
            <person name="San Clemente H."/>
            <person name="Chen E.C.H."/>
            <person name="De La Providencia I."/>
            <person name="Hainaut M."/>
            <person name="Kuo A."/>
            <person name="Kohler A."/>
            <person name="Murat C."/>
            <person name="Tang N."/>
            <person name="Roy S."/>
            <person name="Loubradou J."/>
            <person name="Henrissat B."/>
            <person name="Grigoriev I.V."/>
            <person name="Corradi N."/>
            <person name="Roux C."/>
            <person name="Martin F.M."/>
        </authorList>
    </citation>
    <scope>NUCLEOTIDE SEQUENCE [LARGE SCALE GENOMIC DNA]</scope>
    <source>
        <strain evidence="2 3">DAOM 194757</strain>
    </source>
</reference>
<comment type="caution">
    <text evidence="2">The sequence shown here is derived from an EMBL/GenBank/DDBJ whole genome shotgun (WGS) entry which is preliminary data.</text>
</comment>